<sequence>MYNWSTNTTRLKQNPEKHAIWKLESLINFGLNDTKLNRKHLVKYLPFLDIDPLKRRFLNFLLSSR</sequence>
<organism evidence="1 2">
    <name type="scientific">Candidatus Collierbacteria bacterium CG1_02_44_10</name>
    <dbReference type="NCBI Taxonomy" id="1805087"/>
    <lineage>
        <taxon>Bacteria</taxon>
        <taxon>Candidatus Collieribacteriota</taxon>
    </lineage>
</organism>
<evidence type="ECO:0000313" key="1">
    <source>
        <dbReference type="EMBL" id="OIN90996.1"/>
    </source>
</evidence>
<dbReference type="Proteomes" id="UP000182345">
    <property type="component" value="Unassembled WGS sequence"/>
</dbReference>
<proteinExistence type="predicted"/>
<name>A0A1J4RX68_9BACT</name>
<accession>A0A1J4RX68</accession>
<gene>
    <name evidence="1" type="ORF">AUJ42_02375</name>
</gene>
<comment type="caution">
    <text evidence="1">The sequence shown here is derived from an EMBL/GenBank/DDBJ whole genome shotgun (WGS) entry which is preliminary data.</text>
</comment>
<protein>
    <submittedName>
        <fullName evidence="1">Uncharacterized protein</fullName>
    </submittedName>
</protein>
<evidence type="ECO:0000313" key="2">
    <source>
        <dbReference type="Proteomes" id="UP000182345"/>
    </source>
</evidence>
<dbReference type="AlphaFoldDB" id="A0A1J4RX68"/>
<reference evidence="1 2" key="1">
    <citation type="journal article" date="2016" name="Environ. Microbiol.">
        <title>Genomic resolution of a cold subsurface aquifer community provides metabolic insights for novel microbes adapted to high CO concentrations.</title>
        <authorList>
            <person name="Probst A.J."/>
            <person name="Castelle C.J."/>
            <person name="Singh A."/>
            <person name="Brown C.T."/>
            <person name="Anantharaman K."/>
            <person name="Sharon I."/>
            <person name="Hug L.A."/>
            <person name="Burstein D."/>
            <person name="Emerson J.B."/>
            <person name="Thomas B.C."/>
            <person name="Banfield J.F."/>
        </authorList>
    </citation>
    <scope>NUCLEOTIDE SEQUENCE [LARGE SCALE GENOMIC DNA]</scope>
    <source>
        <strain evidence="1">CG1_02_44_10</strain>
    </source>
</reference>
<dbReference type="EMBL" id="MNUK01000055">
    <property type="protein sequence ID" value="OIN90996.1"/>
    <property type="molecule type" value="Genomic_DNA"/>
</dbReference>